<keyword evidence="7" id="KW-0472">Membrane</keyword>
<gene>
    <name evidence="9" type="primary">5572043</name>
</gene>
<keyword evidence="4" id="KW-1003">Cell membrane</keyword>
<dbReference type="Pfam" id="PF01130">
    <property type="entry name" value="CD36"/>
    <property type="match status" value="2"/>
</dbReference>
<evidence type="ECO:0000256" key="5">
    <source>
        <dbReference type="ARBA" id="ARBA00022692"/>
    </source>
</evidence>
<dbReference type="AlphaFoldDB" id="A0A6I8T328"/>
<keyword evidence="8" id="KW-0325">Glycoprotein</keyword>
<proteinExistence type="inferred from homology"/>
<evidence type="ECO:0000256" key="1">
    <source>
        <dbReference type="ARBA" id="ARBA00003156"/>
    </source>
</evidence>
<evidence type="ECO:0000256" key="6">
    <source>
        <dbReference type="ARBA" id="ARBA00022989"/>
    </source>
</evidence>
<dbReference type="EnsemblMetazoa" id="AAEL000234-RP">
    <property type="protein sequence ID" value="AAEL000234-PP"/>
    <property type="gene ID" value="AAEL000234"/>
</dbReference>
<dbReference type="PRINTS" id="PR01609">
    <property type="entry name" value="CD36FAMILY"/>
</dbReference>
<comment type="function">
    <text evidence="1">Plays an olfactory role that is not restricted to pheromone sensitivity.</text>
</comment>
<comment type="similarity">
    <text evidence="3">Belongs to the CD36 family.</text>
</comment>
<reference evidence="9 10" key="1">
    <citation type="submission" date="2017-06" db="EMBL/GenBank/DDBJ databases">
        <title>Aedes aegypti genome working group (AGWG) sequencing and assembly.</title>
        <authorList>
            <consortium name="Aedes aegypti Genome Working Group (AGWG)"/>
            <person name="Matthews B.J."/>
        </authorList>
    </citation>
    <scope>NUCLEOTIDE SEQUENCE [LARGE SCALE GENOMIC DNA]</scope>
    <source>
        <strain evidence="9 10">LVP_AGWG</strain>
    </source>
</reference>
<keyword evidence="10" id="KW-1185">Reference proteome</keyword>
<evidence type="ECO:0000256" key="4">
    <source>
        <dbReference type="ARBA" id="ARBA00022475"/>
    </source>
</evidence>
<protein>
    <submittedName>
        <fullName evidence="9">Uncharacterized protein</fullName>
    </submittedName>
</protein>
<dbReference type="OrthoDB" id="8187528at2759"/>
<sequence length="451" mass="52770">MNIMDAKLCEKKKKRHIKLCDLIAISSISCLAVIFFTVGFFIQRYDLTKLILDDRLEMRQFTPHFKWWQNTSDVLVTCKVYVFSVTNAERWMNNLDEQLHFEEIGPIVYRETLDHHNVVFHPENSTISYNSRRQLHFMSELNESGILNKTIIIPNTAVLMYSDYNDRVNVRHGVQHGDNQFFMINSYRNRPTVPGYIPENGDCFASIVNSSEGALYQQNLDENSVIIYWRRTLCRAVPLYFERKVQRGPILGYEYVLPDSSYDRLTNVSEDCYKGQNDFLENGMTDMSKCYNGFPIAATSPHYYARNFTMANKISGMQPNREKHYSYTIAEPTLGIPIDQRARTQSNLVIPSLTGFSNDIQKFSNMILPMFWIEYHQNELPLRIINLIRIFNIVKDIQSYLPFVFYALFILLLLIALHKAWKIDSKYIQIPSVMIQEKCLQNNNNSELIKQ</sequence>
<name>A0A6I8T328_AEDAE</name>
<evidence type="ECO:0000313" key="10">
    <source>
        <dbReference type="Proteomes" id="UP000008820"/>
    </source>
</evidence>
<comment type="subcellular location">
    <subcellularLocation>
        <location evidence="2">Cell membrane</location>
    </subcellularLocation>
</comment>
<evidence type="ECO:0000256" key="8">
    <source>
        <dbReference type="ARBA" id="ARBA00023180"/>
    </source>
</evidence>
<dbReference type="GO" id="GO:0005886">
    <property type="term" value="C:plasma membrane"/>
    <property type="evidence" value="ECO:0007669"/>
    <property type="project" value="UniProtKB-SubCell"/>
</dbReference>
<dbReference type="InterPro" id="IPR002159">
    <property type="entry name" value="CD36_fam"/>
</dbReference>
<keyword evidence="6" id="KW-1133">Transmembrane helix</keyword>
<dbReference type="Proteomes" id="UP000008820">
    <property type="component" value="Chromosome 2"/>
</dbReference>
<keyword evidence="5" id="KW-0812">Transmembrane</keyword>
<evidence type="ECO:0000313" key="9">
    <source>
        <dbReference type="EnsemblMetazoa" id="AAEL000234-PP"/>
    </source>
</evidence>
<evidence type="ECO:0000256" key="7">
    <source>
        <dbReference type="ARBA" id="ARBA00023136"/>
    </source>
</evidence>
<dbReference type="GO" id="GO:0005737">
    <property type="term" value="C:cytoplasm"/>
    <property type="evidence" value="ECO:0007669"/>
    <property type="project" value="TreeGrafter"/>
</dbReference>
<dbReference type="PANTHER" id="PTHR11923">
    <property type="entry name" value="SCAVENGER RECEPTOR CLASS B TYPE-1 SR-B1"/>
    <property type="match status" value="1"/>
</dbReference>
<reference evidence="9" key="2">
    <citation type="submission" date="2020-05" db="UniProtKB">
        <authorList>
            <consortium name="EnsemblMetazoa"/>
        </authorList>
    </citation>
    <scope>IDENTIFICATION</scope>
    <source>
        <strain evidence="9">LVP_AGWG</strain>
    </source>
</reference>
<evidence type="ECO:0000256" key="2">
    <source>
        <dbReference type="ARBA" id="ARBA00004236"/>
    </source>
</evidence>
<dbReference type="GO" id="GO:0005044">
    <property type="term" value="F:scavenger receptor activity"/>
    <property type="evidence" value="ECO:0007669"/>
    <property type="project" value="TreeGrafter"/>
</dbReference>
<accession>A0A6I8T328</accession>
<dbReference type="PANTHER" id="PTHR11923:SF89">
    <property type="entry name" value="GH15894P"/>
    <property type="match status" value="1"/>
</dbReference>
<evidence type="ECO:0000256" key="3">
    <source>
        <dbReference type="ARBA" id="ARBA00010532"/>
    </source>
</evidence>
<organism evidence="9 10">
    <name type="scientific">Aedes aegypti</name>
    <name type="common">Yellowfever mosquito</name>
    <name type="synonym">Culex aegypti</name>
    <dbReference type="NCBI Taxonomy" id="7159"/>
    <lineage>
        <taxon>Eukaryota</taxon>
        <taxon>Metazoa</taxon>
        <taxon>Ecdysozoa</taxon>
        <taxon>Arthropoda</taxon>
        <taxon>Hexapoda</taxon>
        <taxon>Insecta</taxon>
        <taxon>Pterygota</taxon>
        <taxon>Neoptera</taxon>
        <taxon>Endopterygota</taxon>
        <taxon>Diptera</taxon>
        <taxon>Nematocera</taxon>
        <taxon>Culicoidea</taxon>
        <taxon>Culicidae</taxon>
        <taxon>Culicinae</taxon>
        <taxon>Aedini</taxon>
        <taxon>Aedes</taxon>
        <taxon>Stegomyia</taxon>
    </lineage>
</organism>